<gene>
    <name evidence="1" type="ORF">EMO89_09915</name>
</gene>
<organism evidence="1 2">
    <name type="scientific">Bifidobacterium tissieri</name>
    <dbReference type="NCBI Taxonomy" id="1630162"/>
    <lineage>
        <taxon>Bacteria</taxon>
        <taxon>Bacillati</taxon>
        <taxon>Actinomycetota</taxon>
        <taxon>Actinomycetes</taxon>
        <taxon>Bifidobacteriales</taxon>
        <taxon>Bifidobacteriaceae</taxon>
        <taxon>Bifidobacterium</taxon>
    </lineage>
</organism>
<protein>
    <submittedName>
        <fullName evidence="1">Uncharacterized protein</fullName>
    </submittedName>
</protein>
<evidence type="ECO:0000313" key="1">
    <source>
        <dbReference type="EMBL" id="KAA8827850.1"/>
    </source>
</evidence>
<sequence>MPNQSANEDGIIIRPDTTASAVIPYIMANLPSVSKSFPRAFRPEPLVKIGPRRRICHRGATMWTHHGSACGRK</sequence>
<reference evidence="1 2" key="1">
    <citation type="journal article" date="2019" name="Syst. Appl. Microbiol.">
        <title>Characterization of Bifidobacterium species in feaces of the Egyptian fruit bat: Description of B. vespertilionis sp. nov. and B. rousetti sp. nov.</title>
        <authorList>
            <person name="Modesto M."/>
            <person name="Satti M."/>
            <person name="Watanabe K."/>
            <person name="Puglisi E."/>
            <person name="Morelli L."/>
            <person name="Huang C.-H."/>
            <person name="Liou J.-S."/>
            <person name="Miyashita M."/>
            <person name="Tamura T."/>
            <person name="Saito S."/>
            <person name="Mori K."/>
            <person name="Huang L."/>
            <person name="Sciavilla P."/>
            <person name="Sandri C."/>
            <person name="Spiezio C."/>
            <person name="Vitali F."/>
            <person name="Cavalieri D."/>
            <person name="Perpetuini G."/>
            <person name="Tofalo R."/>
            <person name="Bonetti A."/>
            <person name="Arita M."/>
            <person name="Mattarelli P."/>
        </authorList>
    </citation>
    <scope>NUCLEOTIDE SEQUENCE [LARGE SCALE GENOMIC DNA]</scope>
    <source>
        <strain evidence="1 2">RST7</strain>
    </source>
</reference>
<dbReference type="EMBL" id="RZUI01000016">
    <property type="protein sequence ID" value="KAA8827850.1"/>
    <property type="molecule type" value="Genomic_DNA"/>
</dbReference>
<dbReference type="Proteomes" id="UP000412028">
    <property type="component" value="Unassembled WGS sequence"/>
</dbReference>
<dbReference type="AlphaFoldDB" id="A0A5M9ZUV8"/>
<comment type="caution">
    <text evidence="1">The sequence shown here is derived from an EMBL/GenBank/DDBJ whole genome shotgun (WGS) entry which is preliminary data.</text>
</comment>
<name>A0A5M9ZUV8_9BIFI</name>
<evidence type="ECO:0000313" key="2">
    <source>
        <dbReference type="Proteomes" id="UP000412028"/>
    </source>
</evidence>
<proteinExistence type="predicted"/>
<dbReference type="OrthoDB" id="3239383at2"/>
<accession>A0A5M9ZUV8</accession>